<keyword evidence="3" id="KW-0496">Mitochondrion</keyword>
<dbReference type="OrthoDB" id="2121326at2759"/>
<dbReference type="AlphaFoldDB" id="A0A0G4IX91"/>
<evidence type="ECO:0000313" key="5">
    <source>
        <dbReference type="Proteomes" id="UP000290189"/>
    </source>
</evidence>
<dbReference type="PANTHER" id="PTHR42852">
    <property type="entry name" value="THIOL:DISULFIDE INTERCHANGE PROTEIN DSBE"/>
    <property type="match status" value="1"/>
</dbReference>
<evidence type="ECO:0000313" key="4">
    <source>
        <dbReference type="Proteomes" id="UP000039324"/>
    </source>
</evidence>
<geneLocation type="mitochondrion" evidence="3"/>
<organism evidence="2 4">
    <name type="scientific">Plasmodiophora brassicae</name>
    <name type="common">Clubroot disease agent</name>
    <dbReference type="NCBI Taxonomy" id="37360"/>
    <lineage>
        <taxon>Eukaryota</taxon>
        <taxon>Sar</taxon>
        <taxon>Rhizaria</taxon>
        <taxon>Endomyxa</taxon>
        <taxon>Phytomyxea</taxon>
        <taxon>Plasmodiophorida</taxon>
        <taxon>Plasmodiophoridae</taxon>
        <taxon>Plasmodiophora</taxon>
    </lineage>
</organism>
<sequence>MEAFAIDGLSFVSGDPVSIEVDVKGRGVLLLERFASWCPPCRKSVPHLNSLQAKYRELGLVVLGVTNEDENAARSFISGSSIEYRVACDRAGVTDQYMKAFRCSGIPAAFLINHLGQVVWNGHPGNSELDSAVEDALKALDQHRSLDVTGKTRQDLMAMRANDLKRILAFAHVDYRGLSEKPELVDAILRHQQSH</sequence>
<name>A0A0G4IX91_PLABS</name>
<evidence type="ECO:0000259" key="1">
    <source>
        <dbReference type="PROSITE" id="PS51352"/>
    </source>
</evidence>
<protein>
    <recommendedName>
        <fullName evidence="1">Thioredoxin domain-containing protein</fullName>
    </recommendedName>
</protein>
<gene>
    <name evidence="2" type="ORF">PBRA_007684</name>
    <name evidence="3" type="ORF">PLBR_LOCUS6795</name>
</gene>
<proteinExistence type="predicted"/>
<evidence type="ECO:0000313" key="3">
    <source>
        <dbReference type="EMBL" id="SPQ99580.1"/>
    </source>
</evidence>
<dbReference type="GO" id="GO:0016491">
    <property type="term" value="F:oxidoreductase activity"/>
    <property type="evidence" value="ECO:0007669"/>
    <property type="project" value="InterPro"/>
</dbReference>
<reference evidence="2 4" key="1">
    <citation type="submission" date="2015-02" db="EMBL/GenBank/DDBJ databases">
        <authorList>
            <person name="Chooi Y.-H."/>
        </authorList>
    </citation>
    <scope>NUCLEOTIDE SEQUENCE [LARGE SCALE GENOMIC DNA]</scope>
    <source>
        <strain evidence="2">E3</strain>
    </source>
</reference>
<dbReference type="InterPro" id="IPR000866">
    <property type="entry name" value="AhpC/TSA"/>
</dbReference>
<dbReference type="CDD" id="cd02966">
    <property type="entry name" value="TlpA_like_family"/>
    <property type="match status" value="1"/>
</dbReference>
<evidence type="ECO:0000313" key="2">
    <source>
        <dbReference type="EMBL" id="CEO99950.1"/>
    </source>
</evidence>
<dbReference type="EMBL" id="CDSF01000095">
    <property type="protein sequence ID" value="CEO99950.1"/>
    <property type="molecule type" value="Genomic_DNA"/>
</dbReference>
<dbReference type="EMBL" id="OVEO01000012">
    <property type="protein sequence ID" value="SPQ99580.1"/>
    <property type="molecule type" value="Genomic_DNA"/>
</dbReference>
<accession>A0A0G4IX91</accession>
<dbReference type="InterPro" id="IPR013766">
    <property type="entry name" value="Thioredoxin_domain"/>
</dbReference>
<dbReference type="InterPro" id="IPR050553">
    <property type="entry name" value="Thioredoxin_ResA/DsbE_sf"/>
</dbReference>
<dbReference type="Proteomes" id="UP000290189">
    <property type="component" value="Unassembled WGS sequence"/>
</dbReference>
<keyword evidence="4" id="KW-1185">Reference proteome</keyword>
<dbReference type="STRING" id="37360.A0A0G4IX91"/>
<feature type="domain" description="Thioredoxin" evidence="1">
    <location>
        <begin position="1"/>
        <end position="142"/>
    </location>
</feature>
<dbReference type="InterPro" id="IPR036361">
    <property type="entry name" value="SAP_dom_sf"/>
</dbReference>
<dbReference type="GO" id="GO:0016209">
    <property type="term" value="F:antioxidant activity"/>
    <property type="evidence" value="ECO:0007669"/>
    <property type="project" value="InterPro"/>
</dbReference>
<dbReference type="InterPro" id="IPR036249">
    <property type="entry name" value="Thioredoxin-like_sf"/>
</dbReference>
<dbReference type="PANTHER" id="PTHR42852:SF18">
    <property type="entry name" value="CHROMOSOME UNDETERMINED SCAFFOLD_47, WHOLE GENOME SHOTGUN SEQUENCE"/>
    <property type="match status" value="1"/>
</dbReference>
<dbReference type="SUPFAM" id="SSF68906">
    <property type="entry name" value="SAP domain"/>
    <property type="match status" value="1"/>
</dbReference>
<reference evidence="3 5" key="2">
    <citation type="submission" date="2018-03" db="EMBL/GenBank/DDBJ databases">
        <authorList>
            <person name="Fogelqvist J."/>
        </authorList>
    </citation>
    <scope>NUCLEOTIDE SEQUENCE [LARGE SCALE GENOMIC DNA]</scope>
</reference>
<dbReference type="SUPFAM" id="SSF52833">
    <property type="entry name" value="Thioredoxin-like"/>
    <property type="match status" value="1"/>
</dbReference>
<dbReference type="Pfam" id="PF00578">
    <property type="entry name" value="AhpC-TSA"/>
    <property type="match status" value="1"/>
</dbReference>
<dbReference type="PROSITE" id="PS51352">
    <property type="entry name" value="THIOREDOXIN_2"/>
    <property type="match status" value="1"/>
</dbReference>
<dbReference type="Proteomes" id="UP000039324">
    <property type="component" value="Unassembled WGS sequence"/>
</dbReference>
<dbReference type="Gene3D" id="3.40.30.10">
    <property type="entry name" value="Glutaredoxin"/>
    <property type="match status" value="1"/>
</dbReference>